<dbReference type="InterPro" id="IPR011856">
    <property type="entry name" value="tRNA_endonuc-like_dom_sf"/>
</dbReference>
<protein>
    <submittedName>
        <fullName evidence="1">30680_t:CDS:1</fullName>
    </submittedName>
</protein>
<evidence type="ECO:0000313" key="2">
    <source>
        <dbReference type="Proteomes" id="UP000789901"/>
    </source>
</evidence>
<reference evidence="1 2" key="1">
    <citation type="submission" date="2021-06" db="EMBL/GenBank/DDBJ databases">
        <authorList>
            <person name="Kallberg Y."/>
            <person name="Tangrot J."/>
            <person name="Rosling A."/>
        </authorList>
    </citation>
    <scope>NUCLEOTIDE SEQUENCE [LARGE SCALE GENOMIC DNA]</scope>
    <source>
        <strain evidence="1 2">120-4 pot B 10/14</strain>
    </source>
</reference>
<keyword evidence="2" id="KW-1185">Reference proteome</keyword>
<sequence length="94" mass="11152">SNYNLDHKFENKFVKTLNKNGLIANIIECNSKDFGIDIIATYKDQIILIQYKNVEQPIYFLELQKIELSFKYFEKEIVKIIVYNSKKLKNSLTK</sequence>
<dbReference type="Gene3D" id="3.40.1350.10">
    <property type="match status" value="1"/>
</dbReference>
<dbReference type="Proteomes" id="UP000789901">
    <property type="component" value="Unassembled WGS sequence"/>
</dbReference>
<dbReference type="EMBL" id="CAJVQB010055463">
    <property type="protein sequence ID" value="CAG8837261.1"/>
    <property type="molecule type" value="Genomic_DNA"/>
</dbReference>
<feature type="non-terminal residue" evidence="1">
    <location>
        <position position="1"/>
    </location>
</feature>
<organism evidence="1 2">
    <name type="scientific">Gigaspora margarita</name>
    <dbReference type="NCBI Taxonomy" id="4874"/>
    <lineage>
        <taxon>Eukaryota</taxon>
        <taxon>Fungi</taxon>
        <taxon>Fungi incertae sedis</taxon>
        <taxon>Mucoromycota</taxon>
        <taxon>Glomeromycotina</taxon>
        <taxon>Glomeromycetes</taxon>
        <taxon>Diversisporales</taxon>
        <taxon>Gigasporaceae</taxon>
        <taxon>Gigaspora</taxon>
    </lineage>
</organism>
<accession>A0ABN7WP61</accession>
<comment type="caution">
    <text evidence="1">The sequence shown here is derived from an EMBL/GenBank/DDBJ whole genome shotgun (WGS) entry which is preliminary data.</text>
</comment>
<gene>
    <name evidence="1" type="ORF">GMARGA_LOCUS33413</name>
</gene>
<evidence type="ECO:0000313" key="1">
    <source>
        <dbReference type="EMBL" id="CAG8837261.1"/>
    </source>
</evidence>
<name>A0ABN7WP61_GIGMA</name>
<proteinExistence type="predicted"/>